<dbReference type="Gene3D" id="1.10.1740.10">
    <property type="match status" value="1"/>
</dbReference>
<feature type="domain" description="RNA polymerase sigma factor 70 region 4 type 2" evidence="8">
    <location>
        <begin position="125"/>
        <end position="170"/>
    </location>
</feature>
<evidence type="ECO:0000313" key="10">
    <source>
        <dbReference type="Proteomes" id="UP000199572"/>
    </source>
</evidence>
<dbReference type="STRING" id="390241.SAMN04488023_1487"/>
<dbReference type="Gene3D" id="1.10.10.10">
    <property type="entry name" value="Winged helix-like DNA-binding domain superfamily/Winged helix DNA-binding domain"/>
    <property type="match status" value="1"/>
</dbReference>
<dbReference type="SUPFAM" id="SSF88659">
    <property type="entry name" value="Sigma3 and sigma4 domains of RNA polymerase sigma factors"/>
    <property type="match status" value="1"/>
</dbReference>
<dbReference type="PROSITE" id="PS01063">
    <property type="entry name" value="SIGMA70_ECF"/>
    <property type="match status" value="1"/>
</dbReference>
<protein>
    <recommendedName>
        <fullName evidence="6">RNA polymerase sigma factor</fullName>
    </recommendedName>
</protein>
<dbReference type="PANTHER" id="PTHR43133:SF46">
    <property type="entry name" value="RNA POLYMERASE SIGMA-70 FACTOR ECF SUBFAMILY"/>
    <property type="match status" value="1"/>
</dbReference>
<dbReference type="NCBIfam" id="TIGR02937">
    <property type="entry name" value="sigma70-ECF"/>
    <property type="match status" value="1"/>
</dbReference>
<dbReference type="InterPro" id="IPR007627">
    <property type="entry name" value="RNA_pol_sigma70_r2"/>
</dbReference>
<evidence type="ECO:0000256" key="3">
    <source>
        <dbReference type="ARBA" id="ARBA00023082"/>
    </source>
</evidence>
<evidence type="ECO:0000256" key="4">
    <source>
        <dbReference type="ARBA" id="ARBA00023125"/>
    </source>
</evidence>
<dbReference type="EMBL" id="FOGG01000048">
    <property type="protein sequence ID" value="SES24329.1"/>
    <property type="molecule type" value="Genomic_DNA"/>
</dbReference>
<dbReference type="InterPro" id="IPR014284">
    <property type="entry name" value="RNA_pol_sigma-70_dom"/>
</dbReference>
<feature type="domain" description="RNA polymerase sigma-70 region 2" evidence="7">
    <location>
        <begin position="27"/>
        <end position="92"/>
    </location>
</feature>
<keyword evidence="10" id="KW-1185">Reference proteome</keyword>
<dbReference type="InterPro" id="IPR013324">
    <property type="entry name" value="RNA_pol_sigma_r3/r4-like"/>
</dbReference>
<dbReference type="CDD" id="cd06171">
    <property type="entry name" value="Sigma70_r4"/>
    <property type="match status" value="1"/>
</dbReference>
<gene>
    <name evidence="9" type="ORF">SAMN04488023_1487</name>
</gene>
<dbReference type="SUPFAM" id="SSF88946">
    <property type="entry name" value="Sigma2 domain of RNA polymerase sigma factors"/>
    <property type="match status" value="1"/>
</dbReference>
<keyword evidence="5 6" id="KW-0804">Transcription</keyword>
<proteinExistence type="inferred from homology"/>
<keyword evidence="2 6" id="KW-0805">Transcription regulation</keyword>
<evidence type="ECO:0000313" key="9">
    <source>
        <dbReference type="EMBL" id="SES24329.1"/>
    </source>
</evidence>
<dbReference type="Proteomes" id="UP000199572">
    <property type="component" value="Unassembled WGS sequence"/>
</dbReference>
<sequence length="197" mass="23258">MAKNHQIEETELLRNLKDGDREAFASIYRLYSPNLHYKLDRMVKITEISDELLQDVFLKVWLSRTALDPDRPFAPWLYTIARNTVFEYYRRLALDKKLQAHLTETFVEFYDQTEDYILNKERNAALQEAINQLPPQRKEIFRLCRVEGKSYKEAAEILNISASTVSNQLVSATKSVKDYIFLNSKEFLVFMIAMYLK</sequence>
<dbReference type="NCBIfam" id="TIGR02985">
    <property type="entry name" value="Sig70_bacteroi1"/>
    <property type="match status" value="1"/>
</dbReference>
<dbReference type="PANTHER" id="PTHR43133">
    <property type="entry name" value="RNA POLYMERASE ECF-TYPE SIGMA FACTO"/>
    <property type="match status" value="1"/>
</dbReference>
<name>A0A1H9VS14_9SPHI</name>
<dbReference type="Pfam" id="PF08281">
    <property type="entry name" value="Sigma70_r4_2"/>
    <property type="match status" value="1"/>
</dbReference>
<dbReference type="GO" id="GO:0006352">
    <property type="term" value="P:DNA-templated transcription initiation"/>
    <property type="evidence" value="ECO:0007669"/>
    <property type="project" value="InterPro"/>
</dbReference>
<dbReference type="OrthoDB" id="655312at2"/>
<dbReference type="AlphaFoldDB" id="A0A1H9VS14"/>
<dbReference type="InterPro" id="IPR039425">
    <property type="entry name" value="RNA_pol_sigma-70-like"/>
</dbReference>
<evidence type="ECO:0000259" key="8">
    <source>
        <dbReference type="Pfam" id="PF08281"/>
    </source>
</evidence>
<dbReference type="InterPro" id="IPR013325">
    <property type="entry name" value="RNA_pol_sigma_r2"/>
</dbReference>
<dbReference type="InterPro" id="IPR000838">
    <property type="entry name" value="RNA_pol_sigma70_ECF_CS"/>
</dbReference>
<comment type="similarity">
    <text evidence="1 6">Belongs to the sigma-70 factor family. ECF subfamily.</text>
</comment>
<dbReference type="Pfam" id="PF04542">
    <property type="entry name" value="Sigma70_r2"/>
    <property type="match status" value="1"/>
</dbReference>
<keyword evidence="3 6" id="KW-0731">Sigma factor</keyword>
<dbReference type="GO" id="GO:0016987">
    <property type="term" value="F:sigma factor activity"/>
    <property type="evidence" value="ECO:0007669"/>
    <property type="project" value="UniProtKB-KW"/>
</dbReference>
<evidence type="ECO:0000256" key="1">
    <source>
        <dbReference type="ARBA" id="ARBA00010641"/>
    </source>
</evidence>
<accession>A0A1H9VS14</accession>
<dbReference type="InterPro" id="IPR013249">
    <property type="entry name" value="RNA_pol_sigma70_r4_t2"/>
</dbReference>
<keyword evidence="4 6" id="KW-0238">DNA-binding</keyword>
<evidence type="ECO:0000259" key="7">
    <source>
        <dbReference type="Pfam" id="PF04542"/>
    </source>
</evidence>
<evidence type="ECO:0000256" key="5">
    <source>
        <dbReference type="ARBA" id="ARBA00023163"/>
    </source>
</evidence>
<reference evidence="9 10" key="1">
    <citation type="submission" date="2016-10" db="EMBL/GenBank/DDBJ databases">
        <authorList>
            <person name="de Groot N.N."/>
        </authorList>
    </citation>
    <scope>NUCLEOTIDE SEQUENCE [LARGE SCALE GENOMIC DNA]</scope>
    <source>
        <strain evidence="9 10">DSM 18610</strain>
    </source>
</reference>
<dbReference type="RefSeq" id="WP_090889192.1">
    <property type="nucleotide sequence ID" value="NZ_FOGG01000048.1"/>
</dbReference>
<evidence type="ECO:0000256" key="6">
    <source>
        <dbReference type="RuleBase" id="RU000716"/>
    </source>
</evidence>
<organism evidence="9 10">
    <name type="scientific">Pedobacter rhizosphaerae</name>
    <dbReference type="NCBI Taxonomy" id="390241"/>
    <lineage>
        <taxon>Bacteria</taxon>
        <taxon>Pseudomonadati</taxon>
        <taxon>Bacteroidota</taxon>
        <taxon>Sphingobacteriia</taxon>
        <taxon>Sphingobacteriales</taxon>
        <taxon>Sphingobacteriaceae</taxon>
        <taxon>Pedobacter</taxon>
    </lineage>
</organism>
<evidence type="ECO:0000256" key="2">
    <source>
        <dbReference type="ARBA" id="ARBA00023015"/>
    </source>
</evidence>
<dbReference type="InterPro" id="IPR036388">
    <property type="entry name" value="WH-like_DNA-bd_sf"/>
</dbReference>
<dbReference type="GO" id="GO:0003677">
    <property type="term" value="F:DNA binding"/>
    <property type="evidence" value="ECO:0007669"/>
    <property type="project" value="UniProtKB-KW"/>
</dbReference>
<dbReference type="InterPro" id="IPR014327">
    <property type="entry name" value="RNA_pol_sigma70_bacteroid"/>
</dbReference>